<keyword evidence="3" id="KW-1185">Reference proteome</keyword>
<comment type="caution">
    <text evidence="2">The sequence shown here is derived from an EMBL/GenBank/DDBJ whole genome shotgun (WGS) entry which is preliminary data.</text>
</comment>
<reference evidence="2 3" key="1">
    <citation type="submission" date="2019-10" db="EMBL/GenBank/DDBJ databases">
        <title>Draft Genome Assembly of Rhodococcus zopfii DSM44189.</title>
        <authorList>
            <person name="Sutton J.M."/>
            <person name="Akob D.M."/>
            <person name="Bushman T.J."/>
        </authorList>
    </citation>
    <scope>NUCLEOTIDE SEQUENCE [LARGE SCALE GENOMIC DNA]</scope>
    <source>
        <strain evidence="2 3">DSM 44189</strain>
    </source>
</reference>
<proteinExistence type="predicted"/>
<feature type="compositionally biased region" description="Basic and acidic residues" evidence="1">
    <location>
        <begin position="43"/>
        <end position="56"/>
    </location>
</feature>
<protein>
    <submittedName>
        <fullName evidence="2">Uncharacterized protein</fullName>
    </submittedName>
</protein>
<organism evidence="2 3">
    <name type="scientific">Rhodococcus zopfii</name>
    <dbReference type="NCBI Taxonomy" id="43772"/>
    <lineage>
        <taxon>Bacteria</taxon>
        <taxon>Bacillati</taxon>
        <taxon>Actinomycetota</taxon>
        <taxon>Actinomycetes</taxon>
        <taxon>Mycobacteriales</taxon>
        <taxon>Nocardiaceae</taxon>
        <taxon>Rhodococcus</taxon>
    </lineage>
</organism>
<feature type="region of interest" description="Disordered" evidence="1">
    <location>
        <begin position="1"/>
        <end position="72"/>
    </location>
</feature>
<evidence type="ECO:0000313" key="2">
    <source>
        <dbReference type="EMBL" id="MDV2475423.1"/>
    </source>
</evidence>
<evidence type="ECO:0000313" key="3">
    <source>
        <dbReference type="Proteomes" id="UP001275440"/>
    </source>
</evidence>
<sequence>MDQDDAGRRPARELRREDAPSDRDGGRGRGDSPPPGAAGADADADRREHRDGRADGESGSAHPGDDQVQCQG</sequence>
<dbReference type="Proteomes" id="UP001275440">
    <property type="component" value="Unassembled WGS sequence"/>
</dbReference>
<dbReference type="EMBL" id="WBMO01000001">
    <property type="protein sequence ID" value="MDV2475423.1"/>
    <property type="molecule type" value="Genomic_DNA"/>
</dbReference>
<feature type="compositionally biased region" description="Basic and acidic residues" evidence="1">
    <location>
        <begin position="1"/>
        <end position="30"/>
    </location>
</feature>
<accession>A0ABU3WN68</accession>
<name>A0ABU3WN68_9NOCA</name>
<evidence type="ECO:0000256" key="1">
    <source>
        <dbReference type="SAM" id="MobiDB-lite"/>
    </source>
</evidence>
<gene>
    <name evidence="2" type="ORF">F8M49_08440</name>
</gene>